<comment type="caution">
    <text evidence="6">The sequence shown here is derived from an EMBL/GenBank/DDBJ whole genome shotgun (WGS) entry which is preliminary data.</text>
</comment>
<accession>A0AAW9DY06</accession>
<gene>
    <name evidence="6" type="ORF">SIL87_19745</name>
</gene>
<name>A0AAW9DY06_ACIAO</name>
<evidence type="ECO:0000313" key="7">
    <source>
        <dbReference type="Proteomes" id="UP001279553"/>
    </source>
</evidence>
<dbReference type="SUPFAM" id="SSF46785">
    <property type="entry name" value="Winged helix' DNA-binding domain"/>
    <property type="match status" value="1"/>
</dbReference>
<keyword evidence="2" id="KW-0238">DNA-binding</keyword>
<keyword evidence="3" id="KW-0804">Transcription</keyword>
<dbReference type="CDD" id="cd00038">
    <property type="entry name" value="CAP_ED"/>
    <property type="match status" value="1"/>
</dbReference>
<evidence type="ECO:0000259" key="4">
    <source>
        <dbReference type="PROSITE" id="PS50042"/>
    </source>
</evidence>
<dbReference type="PROSITE" id="PS51063">
    <property type="entry name" value="HTH_CRP_2"/>
    <property type="match status" value="1"/>
</dbReference>
<dbReference type="PANTHER" id="PTHR24567:SF75">
    <property type="entry name" value="FUMARATE AND NITRATE REDUCTION REGULATORY PROTEIN"/>
    <property type="match status" value="1"/>
</dbReference>
<dbReference type="Pfam" id="PF00027">
    <property type="entry name" value="cNMP_binding"/>
    <property type="match status" value="1"/>
</dbReference>
<dbReference type="PROSITE" id="PS50042">
    <property type="entry name" value="CNMP_BINDING_3"/>
    <property type="match status" value="1"/>
</dbReference>
<dbReference type="Gene3D" id="2.60.120.10">
    <property type="entry name" value="Jelly Rolls"/>
    <property type="match status" value="1"/>
</dbReference>
<dbReference type="SMART" id="SM00419">
    <property type="entry name" value="HTH_CRP"/>
    <property type="match status" value="1"/>
</dbReference>
<dbReference type="InterPro" id="IPR000595">
    <property type="entry name" value="cNMP-bd_dom"/>
</dbReference>
<proteinExistence type="predicted"/>
<dbReference type="PRINTS" id="PR00034">
    <property type="entry name" value="HTHCRP"/>
</dbReference>
<dbReference type="AlphaFoldDB" id="A0AAW9DY06"/>
<dbReference type="FunFam" id="1.10.10.10:FF:000028">
    <property type="entry name" value="Fumarate/nitrate reduction transcriptional regulator Fnr"/>
    <property type="match status" value="1"/>
</dbReference>
<dbReference type="Gene3D" id="1.10.10.10">
    <property type="entry name" value="Winged helix-like DNA-binding domain superfamily/Winged helix DNA-binding domain"/>
    <property type="match status" value="1"/>
</dbReference>
<evidence type="ECO:0000256" key="2">
    <source>
        <dbReference type="ARBA" id="ARBA00023125"/>
    </source>
</evidence>
<evidence type="ECO:0000256" key="3">
    <source>
        <dbReference type="ARBA" id="ARBA00023163"/>
    </source>
</evidence>
<dbReference type="PANTHER" id="PTHR24567">
    <property type="entry name" value="CRP FAMILY TRANSCRIPTIONAL REGULATORY PROTEIN"/>
    <property type="match status" value="1"/>
</dbReference>
<dbReference type="SUPFAM" id="SSF51206">
    <property type="entry name" value="cAMP-binding domain-like"/>
    <property type="match status" value="1"/>
</dbReference>
<dbReference type="InterPro" id="IPR036390">
    <property type="entry name" value="WH_DNA-bd_sf"/>
</dbReference>
<keyword evidence="1" id="KW-0805">Transcription regulation</keyword>
<evidence type="ECO:0000256" key="1">
    <source>
        <dbReference type="ARBA" id="ARBA00023015"/>
    </source>
</evidence>
<dbReference type="InterPro" id="IPR014710">
    <property type="entry name" value="RmlC-like_jellyroll"/>
</dbReference>
<dbReference type="SMART" id="SM00100">
    <property type="entry name" value="cNMP"/>
    <property type="match status" value="1"/>
</dbReference>
<dbReference type="InterPro" id="IPR012318">
    <property type="entry name" value="HTH_CRP"/>
</dbReference>
<dbReference type="GO" id="GO:0005829">
    <property type="term" value="C:cytosol"/>
    <property type="evidence" value="ECO:0007669"/>
    <property type="project" value="TreeGrafter"/>
</dbReference>
<dbReference type="EMBL" id="JAWXYB010000018">
    <property type="protein sequence ID" value="MDX5932990.1"/>
    <property type="molecule type" value="Genomic_DNA"/>
</dbReference>
<sequence>MLWHDAAARYAAGGPVPGAAIERTASMHCGTCAARHVGLCDALSADGLAELADAACWCSLPRGCILMAEGEPGAHFINVSHGTVRLSKDMQDGRRQVIGFVSTGAFVGLGAEARYSFTATTLDEVRFCRFDRTGLRELFLRYPVLEQRLLAAACNELALAQGQMLLLGRKPARERLATFLIDWSSNFSNREPTALVVLPMCRGDIADYLGLTIETVSRCLTAMRKQCLIAIDAEHNISIIDRTTLQAIGSGATN</sequence>
<dbReference type="GO" id="GO:0003677">
    <property type="term" value="F:DNA binding"/>
    <property type="evidence" value="ECO:0007669"/>
    <property type="project" value="UniProtKB-KW"/>
</dbReference>
<dbReference type="InterPro" id="IPR018490">
    <property type="entry name" value="cNMP-bd_dom_sf"/>
</dbReference>
<dbReference type="InterPro" id="IPR050397">
    <property type="entry name" value="Env_Response_Regulators"/>
</dbReference>
<organism evidence="6 7">
    <name type="scientific">Acidiphilium acidophilum</name>
    <name type="common">Thiobacillus acidophilus</name>
    <dbReference type="NCBI Taxonomy" id="76588"/>
    <lineage>
        <taxon>Bacteria</taxon>
        <taxon>Pseudomonadati</taxon>
        <taxon>Pseudomonadota</taxon>
        <taxon>Alphaproteobacteria</taxon>
        <taxon>Acetobacterales</taxon>
        <taxon>Acidocellaceae</taxon>
        <taxon>Acidiphilium</taxon>
    </lineage>
</organism>
<keyword evidence="7" id="KW-1185">Reference proteome</keyword>
<evidence type="ECO:0000313" key="6">
    <source>
        <dbReference type="EMBL" id="MDX5932990.1"/>
    </source>
</evidence>
<dbReference type="Pfam" id="PF13545">
    <property type="entry name" value="HTH_Crp_2"/>
    <property type="match status" value="1"/>
</dbReference>
<dbReference type="CDD" id="cd00092">
    <property type="entry name" value="HTH_CRP"/>
    <property type="match status" value="1"/>
</dbReference>
<dbReference type="RefSeq" id="WP_319615844.1">
    <property type="nucleotide sequence ID" value="NZ_JAWXYB010000018.1"/>
</dbReference>
<dbReference type="Proteomes" id="UP001279553">
    <property type="component" value="Unassembled WGS sequence"/>
</dbReference>
<reference evidence="6 7" key="1">
    <citation type="submission" date="2023-11" db="EMBL/GenBank/DDBJ databases">
        <title>MicrobeMod: A computational toolkit for identifying prokaryotic methylation and restriction-modification with nanopore sequencing.</title>
        <authorList>
            <person name="Crits-Christoph A."/>
            <person name="Kang S.C."/>
            <person name="Lee H."/>
            <person name="Ostrov N."/>
        </authorList>
    </citation>
    <scope>NUCLEOTIDE SEQUENCE [LARGE SCALE GENOMIC DNA]</scope>
    <source>
        <strain evidence="6 7">DSMZ 700</strain>
    </source>
</reference>
<feature type="domain" description="HTH crp-type" evidence="5">
    <location>
        <begin position="170"/>
        <end position="243"/>
    </location>
</feature>
<evidence type="ECO:0000259" key="5">
    <source>
        <dbReference type="PROSITE" id="PS51063"/>
    </source>
</evidence>
<dbReference type="GO" id="GO:0003700">
    <property type="term" value="F:DNA-binding transcription factor activity"/>
    <property type="evidence" value="ECO:0007669"/>
    <property type="project" value="TreeGrafter"/>
</dbReference>
<feature type="domain" description="Cyclic nucleotide-binding" evidence="4">
    <location>
        <begin position="39"/>
        <end position="108"/>
    </location>
</feature>
<protein>
    <submittedName>
        <fullName evidence="6">Crp/Fnr family transcriptional regulator</fullName>
    </submittedName>
</protein>
<dbReference type="InterPro" id="IPR036388">
    <property type="entry name" value="WH-like_DNA-bd_sf"/>
</dbReference>